<dbReference type="InterPro" id="IPR050490">
    <property type="entry name" value="Bact_solute-bd_prot1"/>
</dbReference>
<dbReference type="HOGENOM" id="CLU_031285_10_5_11"/>
<dbReference type="PANTHER" id="PTHR43649">
    <property type="entry name" value="ARABINOSE-BINDING PROTEIN-RELATED"/>
    <property type="match status" value="1"/>
</dbReference>
<dbReference type="SUPFAM" id="SSF53850">
    <property type="entry name" value="Periplasmic binding protein-like II"/>
    <property type="match status" value="1"/>
</dbReference>
<dbReference type="AlphaFoldDB" id="C0W7L3"/>
<dbReference type="PROSITE" id="PS51318">
    <property type="entry name" value="TAT"/>
    <property type="match status" value="1"/>
</dbReference>
<dbReference type="InterPro" id="IPR006059">
    <property type="entry name" value="SBP"/>
</dbReference>
<name>C0W7L3_9ACTO</name>
<dbReference type="Gene3D" id="3.40.190.10">
    <property type="entry name" value="Periplasmic binding protein-like II"/>
    <property type="match status" value="1"/>
</dbReference>
<dbReference type="CDD" id="cd13585">
    <property type="entry name" value="PBP2_TMBP_like"/>
    <property type="match status" value="1"/>
</dbReference>
<comment type="caution">
    <text evidence="5">The sequence shown here is derived from an EMBL/GenBank/DDBJ whole genome shotgun (WGS) entry which is preliminary data.</text>
</comment>
<dbReference type="eggNOG" id="COG1653">
    <property type="taxonomic scope" value="Bacteria"/>
</dbReference>
<dbReference type="Proteomes" id="UP000004778">
    <property type="component" value="Unassembled WGS sequence"/>
</dbReference>
<evidence type="ECO:0000313" key="5">
    <source>
        <dbReference type="EMBL" id="EEH65301.1"/>
    </source>
</evidence>
<dbReference type="RefSeq" id="WP_006548818.1">
    <property type="nucleotide sequence ID" value="NZ_DS999574.1"/>
</dbReference>
<comment type="similarity">
    <text evidence="2">Belongs to the bacterial solute-binding protein 1 family.</text>
</comment>
<evidence type="ECO:0000313" key="6">
    <source>
        <dbReference type="Proteomes" id="UP000004778"/>
    </source>
</evidence>
<dbReference type="EMBL" id="ACFH01000124">
    <property type="protein sequence ID" value="EEH65301.1"/>
    <property type="molecule type" value="Genomic_DNA"/>
</dbReference>
<evidence type="ECO:0000256" key="4">
    <source>
        <dbReference type="ARBA" id="ARBA00022729"/>
    </source>
</evidence>
<keyword evidence="6" id="KW-1185">Reference proteome</keyword>
<protein>
    <submittedName>
        <fullName evidence="5">Tat pathway signal sequence domain protein</fullName>
    </submittedName>
</protein>
<sequence length="454" mass="46871">MSRLPAISRRDLIKVGGVGAVTAVGLSMLAACGSGSSSDSGSGSDSASEITFRLWDEQAAAAYEEALKDFTAETGISVKIEQVAWADYWTNLRNDIASGSAPDVFWTNSSNFVDYAAAGKLVNIDEAIASSERAGWSEAAVAQYSSQGTAWGVPALADPNIAVYYNKSLLDAAGVSVDDLASLAWDPTASSDTLREIATKLTLDAAGKTPADADFDASNIVQFGYNAALDLQAIYLPYLGANGATYQDADGQFTFASEAGVQAFGYLVDLINTSHVAPSAADTNDNGDFSRDQFIQGKMALFQSGAYNLANIKDGASFEWGIVKLPQGPQGRGGVTNYTAAAGSADSRQAEAVTKLLAWLGSAEGSGALGKTGVGLPGNTGAQDTWSAYWKDAGVDVSAMMEIDDTALPGPFGAKIQAGMEATGESLKEVFLGRVDVAEGVKAAQDAGNAAING</sequence>
<evidence type="ECO:0000256" key="3">
    <source>
        <dbReference type="ARBA" id="ARBA00022448"/>
    </source>
</evidence>
<reference evidence="5 6" key="1">
    <citation type="submission" date="2009-01" db="EMBL/GenBank/DDBJ databases">
        <authorList>
            <person name="Qin X."/>
            <person name="Bachman B."/>
            <person name="Battles P."/>
            <person name="Bell A."/>
            <person name="Bess C."/>
            <person name="Bickham C."/>
            <person name="Chaboub L."/>
            <person name="Chen D."/>
            <person name="Coyle M."/>
            <person name="Deiros D.R."/>
            <person name="Dinh H."/>
            <person name="Forbes L."/>
            <person name="Fowler G."/>
            <person name="Francisco L."/>
            <person name="Fu Q."/>
            <person name="Gubbala S."/>
            <person name="Hale W."/>
            <person name="Han Y."/>
            <person name="Hemphill L."/>
            <person name="Highlander S.K."/>
            <person name="Hirani K."/>
            <person name="Hogues M."/>
            <person name="Jackson L."/>
            <person name="Jakkamsetti A."/>
            <person name="Javaid M."/>
            <person name="Jiang H."/>
            <person name="Korchina V."/>
            <person name="Kovar C."/>
            <person name="Lara F."/>
            <person name="Lee S."/>
            <person name="Mata R."/>
            <person name="Mathew T."/>
            <person name="Moen C."/>
            <person name="Morales K."/>
            <person name="Munidasa M."/>
            <person name="Nazareth L."/>
            <person name="Ngo R."/>
            <person name="Nguyen L."/>
            <person name="Okwuonu G."/>
            <person name="Ongeri F."/>
            <person name="Patil S."/>
            <person name="Petrosino J."/>
            <person name="Pham C."/>
            <person name="Pham P."/>
            <person name="Pu L.-L."/>
            <person name="Puazo M."/>
            <person name="Raj R."/>
            <person name="Reid J."/>
            <person name="Rouhana J."/>
            <person name="Saada N."/>
            <person name="Shang Y."/>
            <person name="Simmons D."/>
            <person name="Thornton R."/>
            <person name="Warren J."/>
            <person name="Weissenberger G."/>
            <person name="Zhang J."/>
            <person name="Zhang L."/>
            <person name="Zhou C."/>
            <person name="Zhu D."/>
            <person name="Muzny D."/>
            <person name="Worley K."/>
            <person name="Gibbs R."/>
        </authorList>
    </citation>
    <scope>NUCLEOTIDE SEQUENCE [LARGE SCALE GENOMIC DNA]</scope>
    <source>
        <strain evidence="5 6">DSM 15434</strain>
    </source>
</reference>
<dbReference type="STRING" id="103621.GCA_001067145_02097"/>
<dbReference type="PROSITE" id="PS51257">
    <property type="entry name" value="PROKAR_LIPOPROTEIN"/>
    <property type="match status" value="1"/>
</dbReference>
<evidence type="ECO:0000256" key="1">
    <source>
        <dbReference type="ARBA" id="ARBA00004196"/>
    </source>
</evidence>
<proteinExistence type="inferred from homology"/>
<comment type="subcellular location">
    <subcellularLocation>
        <location evidence="1">Cell envelope</location>
    </subcellularLocation>
</comment>
<organism evidence="5 6">
    <name type="scientific">Actinomyces urogenitalis DSM 15434</name>
    <dbReference type="NCBI Taxonomy" id="525246"/>
    <lineage>
        <taxon>Bacteria</taxon>
        <taxon>Bacillati</taxon>
        <taxon>Actinomycetota</taxon>
        <taxon>Actinomycetes</taxon>
        <taxon>Actinomycetales</taxon>
        <taxon>Actinomycetaceae</taxon>
        <taxon>Actinomyces</taxon>
    </lineage>
</organism>
<gene>
    <name evidence="5" type="ORF">HMPREF0058_1857</name>
</gene>
<keyword evidence="4" id="KW-0732">Signal</keyword>
<dbReference type="InterPro" id="IPR006311">
    <property type="entry name" value="TAT_signal"/>
</dbReference>
<dbReference type="GO" id="GO:0030313">
    <property type="term" value="C:cell envelope"/>
    <property type="evidence" value="ECO:0007669"/>
    <property type="project" value="UniProtKB-SubCell"/>
</dbReference>
<dbReference type="PANTHER" id="PTHR43649:SF31">
    <property type="entry name" value="SN-GLYCEROL-3-PHOSPHATE-BINDING PERIPLASMIC PROTEIN UGPB"/>
    <property type="match status" value="1"/>
</dbReference>
<evidence type="ECO:0000256" key="2">
    <source>
        <dbReference type="ARBA" id="ARBA00008520"/>
    </source>
</evidence>
<dbReference type="Pfam" id="PF01547">
    <property type="entry name" value="SBP_bac_1"/>
    <property type="match status" value="1"/>
</dbReference>
<accession>C0W7L3</accession>
<keyword evidence="3" id="KW-0813">Transport</keyword>